<name>A0A4Q7EG42_9CYAN</name>
<dbReference type="SUPFAM" id="SSF51735">
    <property type="entry name" value="NAD(P)-binding Rossmann-fold domains"/>
    <property type="match status" value="1"/>
</dbReference>
<proteinExistence type="predicted"/>
<evidence type="ECO:0000259" key="1">
    <source>
        <dbReference type="Pfam" id="PF01370"/>
    </source>
</evidence>
<organism evidence="2 3">
    <name type="scientific">Leptolyngbya iicbica LK</name>
    <dbReference type="NCBI Taxonomy" id="2294035"/>
    <lineage>
        <taxon>Bacteria</taxon>
        <taxon>Bacillati</taxon>
        <taxon>Cyanobacteriota</taxon>
        <taxon>Cyanophyceae</taxon>
        <taxon>Leptolyngbyales</taxon>
        <taxon>Leptolyngbyaceae</taxon>
        <taxon>Leptolyngbya group</taxon>
        <taxon>Leptolyngbya</taxon>
        <taxon>Leptolyngbya iicbica</taxon>
    </lineage>
</organism>
<dbReference type="Proteomes" id="UP000292459">
    <property type="component" value="Unassembled WGS sequence"/>
</dbReference>
<feature type="domain" description="NAD-dependent epimerase/dehydratase" evidence="1">
    <location>
        <begin position="37"/>
        <end position="140"/>
    </location>
</feature>
<dbReference type="InterPro" id="IPR001509">
    <property type="entry name" value="Epimerase_deHydtase"/>
</dbReference>
<protein>
    <submittedName>
        <fullName evidence="2">Bifunctional sterol desaturase/short chain dehydrogenase</fullName>
    </submittedName>
</protein>
<reference evidence="2 3" key="1">
    <citation type="submission" date="2018-11" db="EMBL/GenBank/DDBJ databases">
        <title>Whole genome sequencing of an environmental sample.</title>
        <authorList>
            <person name="Sarangi A.N."/>
            <person name="Singh D."/>
            <person name="Tripathy S."/>
        </authorList>
    </citation>
    <scope>NUCLEOTIDE SEQUENCE [LARGE SCALE GENOMIC DNA]</scope>
    <source>
        <strain evidence="2 3">Lakshadweep</strain>
    </source>
</reference>
<dbReference type="Pfam" id="PF01370">
    <property type="entry name" value="Epimerase"/>
    <property type="match status" value="1"/>
</dbReference>
<evidence type="ECO:0000313" key="3">
    <source>
        <dbReference type="Proteomes" id="UP000292459"/>
    </source>
</evidence>
<sequence>MTDTMGSILPLRHERGSAFHPLSRLMGKSLSFQNKVVAVTGASGTMGRALITELQHQGATAIALTTSPQADFVDDVRVVSWQAGHEAELQAVFREVDILVINHGINVHGDRTATAIAKSLEINSLSVLALMDTFIAAHADPTDKEIWVNTSEAEVGPALSPLYEISKRLIGDLITLKRQDAPCTIRKIILGPFKSNLNPVGVMSADRVAKGVIARAKRDRRNIIVTINPLTFVAFPLKETAQSLYFRLFSRS</sequence>
<dbReference type="AlphaFoldDB" id="A0A4Q7EG42"/>
<dbReference type="EMBL" id="QVFV01000001">
    <property type="protein sequence ID" value="RZM82243.1"/>
    <property type="molecule type" value="Genomic_DNA"/>
</dbReference>
<comment type="caution">
    <text evidence="2">The sequence shown here is derived from an EMBL/GenBank/DDBJ whole genome shotgun (WGS) entry which is preliminary data.</text>
</comment>
<dbReference type="OrthoDB" id="452815at2"/>
<dbReference type="Gene3D" id="3.40.50.720">
    <property type="entry name" value="NAD(P)-binding Rossmann-like Domain"/>
    <property type="match status" value="1"/>
</dbReference>
<accession>A0A4Q7EG42</accession>
<dbReference type="InterPro" id="IPR036291">
    <property type="entry name" value="NAD(P)-bd_dom_sf"/>
</dbReference>
<gene>
    <name evidence="2" type="ORF">DYY88_03030</name>
</gene>
<keyword evidence="3" id="KW-1185">Reference proteome</keyword>
<evidence type="ECO:0000313" key="2">
    <source>
        <dbReference type="EMBL" id="RZM82243.1"/>
    </source>
</evidence>
<dbReference type="NCBIfam" id="NF005653">
    <property type="entry name" value="PRK07424.1"/>
    <property type="match status" value="1"/>
</dbReference>